<dbReference type="GO" id="GO:0003723">
    <property type="term" value="F:RNA binding"/>
    <property type="evidence" value="ECO:0007669"/>
    <property type="project" value="UniProtKB-KW"/>
</dbReference>
<feature type="compositionally biased region" description="Basic and acidic residues" evidence="2">
    <location>
        <begin position="73"/>
        <end position="89"/>
    </location>
</feature>
<evidence type="ECO:0000313" key="5">
    <source>
        <dbReference type="Proteomes" id="UP000546464"/>
    </source>
</evidence>
<dbReference type="Proteomes" id="UP000546464">
    <property type="component" value="Unassembled WGS sequence"/>
</dbReference>
<gene>
    <name evidence="4" type="ORF">H5P28_05455</name>
</gene>
<dbReference type="PROSITE" id="PS50102">
    <property type="entry name" value="RRM"/>
    <property type="match status" value="1"/>
</dbReference>
<feature type="region of interest" description="Disordered" evidence="2">
    <location>
        <begin position="66"/>
        <end position="146"/>
    </location>
</feature>
<dbReference type="AlphaFoldDB" id="A0A842HDU6"/>
<sequence>MDIYVGNLPYELDEQTLQDAFAAYGEVEKVKIIMDHETGRSKGFAFVTMNDNEAGQNAIAELNGAELNGRPMKVNEARPREERAPRRDFGGGGGGFGGGGGGGGFRKPGGFKRGGGGFGGGGGGGGHRGGRDRRGGRGGYQDGFGD</sequence>
<dbReference type="SMART" id="SM00360">
    <property type="entry name" value="RRM"/>
    <property type="match status" value="1"/>
</dbReference>
<organism evidence="4 5">
    <name type="scientific">Ruficoccus amylovorans</name>
    <dbReference type="NCBI Taxonomy" id="1804625"/>
    <lineage>
        <taxon>Bacteria</taxon>
        <taxon>Pseudomonadati</taxon>
        <taxon>Verrucomicrobiota</taxon>
        <taxon>Opitutia</taxon>
        <taxon>Puniceicoccales</taxon>
        <taxon>Cerasicoccaceae</taxon>
        <taxon>Ruficoccus</taxon>
    </lineage>
</organism>
<keyword evidence="5" id="KW-1185">Reference proteome</keyword>
<accession>A0A842HDU6</accession>
<dbReference type="SMART" id="SM00361">
    <property type="entry name" value="RRM_1"/>
    <property type="match status" value="1"/>
</dbReference>
<dbReference type="Pfam" id="PF00076">
    <property type="entry name" value="RRM_1"/>
    <property type="match status" value="1"/>
</dbReference>
<name>A0A842HDU6_9BACT</name>
<evidence type="ECO:0000313" key="4">
    <source>
        <dbReference type="EMBL" id="MBC2593704.1"/>
    </source>
</evidence>
<dbReference type="InterPro" id="IPR000504">
    <property type="entry name" value="RRM_dom"/>
</dbReference>
<dbReference type="InterPro" id="IPR003954">
    <property type="entry name" value="RRM_euk-type"/>
</dbReference>
<protein>
    <submittedName>
        <fullName evidence="4">RNA-binding protein</fullName>
    </submittedName>
</protein>
<proteinExistence type="predicted"/>
<feature type="compositionally biased region" description="Gly residues" evidence="2">
    <location>
        <begin position="90"/>
        <end position="127"/>
    </location>
</feature>
<evidence type="ECO:0000259" key="3">
    <source>
        <dbReference type="PROSITE" id="PS50102"/>
    </source>
</evidence>
<dbReference type="InterPro" id="IPR035979">
    <property type="entry name" value="RBD_domain_sf"/>
</dbReference>
<dbReference type="SUPFAM" id="SSF54928">
    <property type="entry name" value="RNA-binding domain, RBD"/>
    <property type="match status" value="1"/>
</dbReference>
<dbReference type="CDD" id="cd21608">
    <property type="entry name" value="RRM2_NsCP33_like"/>
    <property type="match status" value="1"/>
</dbReference>
<dbReference type="InterPro" id="IPR048289">
    <property type="entry name" value="RRM2_NsCP33-like"/>
</dbReference>
<keyword evidence="1" id="KW-0694">RNA-binding</keyword>
<dbReference type="Gene3D" id="3.30.70.330">
    <property type="match status" value="1"/>
</dbReference>
<dbReference type="PANTHER" id="PTHR48027">
    <property type="entry name" value="HETEROGENEOUS NUCLEAR RIBONUCLEOPROTEIN 87F-RELATED"/>
    <property type="match status" value="1"/>
</dbReference>
<evidence type="ECO:0000256" key="1">
    <source>
        <dbReference type="ARBA" id="ARBA00022884"/>
    </source>
</evidence>
<dbReference type="RefSeq" id="WP_185674705.1">
    <property type="nucleotide sequence ID" value="NZ_JACHVB010000014.1"/>
</dbReference>
<reference evidence="4 5" key="1">
    <citation type="submission" date="2020-07" db="EMBL/GenBank/DDBJ databases">
        <authorList>
            <person name="Feng X."/>
        </authorList>
    </citation>
    <scope>NUCLEOTIDE SEQUENCE [LARGE SCALE GENOMIC DNA]</scope>
    <source>
        <strain evidence="4 5">JCM31066</strain>
    </source>
</reference>
<feature type="domain" description="RRM" evidence="3">
    <location>
        <begin position="1"/>
        <end position="79"/>
    </location>
</feature>
<feature type="compositionally biased region" description="Gly residues" evidence="2">
    <location>
        <begin position="137"/>
        <end position="146"/>
    </location>
</feature>
<dbReference type="InterPro" id="IPR052462">
    <property type="entry name" value="SLIRP/GR-RBP-like"/>
</dbReference>
<comment type="caution">
    <text evidence="4">The sequence shown here is derived from an EMBL/GenBank/DDBJ whole genome shotgun (WGS) entry which is preliminary data.</text>
</comment>
<evidence type="ECO:0000256" key="2">
    <source>
        <dbReference type="SAM" id="MobiDB-lite"/>
    </source>
</evidence>
<dbReference type="EMBL" id="JACHVB010000014">
    <property type="protein sequence ID" value="MBC2593704.1"/>
    <property type="molecule type" value="Genomic_DNA"/>
</dbReference>
<dbReference type="InterPro" id="IPR012677">
    <property type="entry name" value="Nucleotide-bd_a/b_plait_sf"/>
</dbReference>